<evidence type="ECO:0000313" key="5">
    <source>
        <dbReference type="Proteomes" id="UP001595828"/>
    </source>
</evidence>
<dbReference type="InterPro" id="IPR029058">
    <property type="entry name" value="AB_hydrolase_fold"/>
</dbReference>
<evidence type="ECO:0000256" key="2">
    <source>
        <dbReference type="ARBA" id="ARBA00022801"/>
    </source>
</evidence>
<evidence type="ECO:0000256" key="1">
    <source>
        <dbReference type="ARBA" id="ARBA00010515"/>
    </source>
</evidence>
<dbReference type="Pfam" id="PF07859">
    <property type="entry name" value="Abhydrolase_3"/>
    <property type="match status" value="1"/>
</dbReference>
<accession>A0ABV8RQ78</accession>
<comment type="similarity">
    <text evidence="1">Belongs to the 'GDXG' lipolytic enzyme family.</text>
</comment>
<dbReference type="PROSITE" id="PS01173">
    <property type="entry name" value="LIPASE_GDXG_HIS"/>
    <property type="match status" value="1"/>
</dbReference>
<feature type="domain" description="Alpha/beta hydrolase fold-3" evidence="3">
    <location>
        <begin position="91"/>
        <end position="294"/>
    </location>
</feature>
<dbReference type="SUPFAM" id="SSF53474">
    <property type="entry name" value="alpha/beta-Hydrolases"/>
    <property type="match status" value="1"/>
</dbReference>
<evidence type="ECO:0000313" key="4">
    <source>
        <dbReference type="EMBL" id="MFC4295434.1"/>
    </source>
</evidence>
<evidence type="ECO:0000259" key="3">
    <source>
        <dbReference type="Pfam" id="PF07859"/>
    </source>
</evidence>
<keyword evidence="2 4" id="KW-0378">Hydrolase</keyword>
<comment type="caution">
    <text evidence="4">The sequence shown here is derived from an EMBL/GenBank/DDBJ whole genome shotgun (WGS) entry which is preliminary data.</text>
</comment>
<dbReference type="EMBL" id="JBHSDR010000006">
    <property type="protein sequence ID" value="MFC4295434.1"/>
    <property type="molecule type" value="Genomic_DNA"/>
</dbReference>
<dbReference type="InterPro" id="IPR013094">
    <property type="entry name" value="AB_hydrolase_3"/>
</dbReference>
<reference evidence="5" key="1">
    <citation type="journal article" date="2019" name="Int. J. Syst. Evol. Microbiol.">
        <title>The Global Catalogue of Microorganisms (GCM) 10K type strain sequencing project: providing services to taxonomists for standard genome sequencing and annotation.</title>
        <authorList>
            <consortium name="The Broad Institute Genomics Platform"/>
            <consortium name="The Broad Institute Genome Sequencing Center for Infectious Disease"/>
            <person name="Wu L."/>
            <person name="Ma J."/>
        </authorList>
    </citation>
    <scope>NUCLEOTIDE SEQUENCE [LARGE SCALE GENOMIC DNA]</scope>
    <source>
        <strain evidence="5">CGMCC 1.12989</strain>
    </source>
</reference>
<dbReference type="GO" id="GO:0016787">
    <property type="term" value="F:hydrolase activity"/>
    <property type="evidence" value="ECO:0007669"/>
    <property type="project" value="UniProtKB-KW"/>
</dbReference>
<dbReference type="Proteomes" id="UP001595828">
    <property type="component" value="Unassembled WGS sequence"/>
</dbReference>
<gene>
    <name evidence="4" type="ORF">ACFO0A_10250</name>
</gene>
<dbReference type="InterPro" id="IPR050300">
    <property type="entry name" value="GDXG_lipolytic_enzyme"/>
</dbReference>
<proteinExistence type="inferred from homology"/>
<dbReference type="PANTHER" id="PTHR48081:SF8">
    <property type="entry name" value="ALPHA_BETA HYDROLASE FOLD-3 DOMAIN-CONTAINING PROTEIN-RELATED"/>
    <property type="match status" value="1"/>
</dbReference>
<dbReference type="Gene3D" id="3.40.50.1820">
    <property type="entry name" value="alpha/beta hydrolase"/>
    <property type="match status" value="1"/>
</dbReference>
<dbReference type="RefSeq" id="WP_379538909.1">
    <property type="nucleotide sequence ID" value="NZ_JBHSDR010000006.1"/>
</dbReference>
<organism evidence="4 5">
    <name type="scientific">Novosphingobium tardum</name>
    <dbReference type="NCBI Taxonomy" id="1538021"/>
    <lineage>
        <taxon>Bacteria</taxon>
        <taxon>Pseudomonadati</taxon>
        <taxon>Pseudomonadota</taxon>
        <taxon>Alphaproteobacteria</taxon>
        <taxon>Sphingomonadales</taxon>
        <taxon>Sphingomonadaceae</taxon>
        <taxon>Novosphingobium</taxon>
    </lineage>
</organism>
<dbReference type="PANTHER" id="PTHR48081">
    <property type="entry name" value="AB HYDROLASE SUPERFAMILY PROTEIN C4A8.06C"/>
    <property type="match status" value="1"/>
</dbReference>
<sequence>MAEDMVTDRPKHYVRPDVAGFLAFLNAMDGPEMSALPLAEARAAYLAMTPVAEADPRPLSVIRDLSCPGPAGQIPLRLYDARESRDPGPVVMFFHGGGFVIGDLDTHHNLCTEIAAELDLPVVAVHYRLAPEHKFPAAPDDCEAATRWVAGNPAELGRKATGLIPMGDSAGGNLTIVVTQALAERPAEVPVVLQVPIYPLSDEKSDHQSMVDFGEGHLLTRNAMEWFGESYAAKSGDKRAYPILGEHATTPPTVLVTAGLDPIRDSGRVYGIELIRAGSDVIFLEMKGSIHGFVNLRKAVPSAQRDLHAIFDAIRLLLDKHKDDAAR</sequence>
<dbReference type="InterPro" id="IPR002168">
    <property type="entry name" value="Lipase_GDXG_HIS_AS"/>
</dbReference>
<keyword evidence="5" id="KW-1185">Reference proteome</keyword>
<protein>
    <submittedName>
        <fullName evidence="4">Alpha/beta hydrolase</fullName>
    </submittedName>
</protein>
<name>A0ABV8RQ78_9SPHN</name>